<dbReference type="InterPro" id="IPR034751">
    <property type="entry name" value="Yippee"/>
</dbReference>
<dbReference type="RefSeq" id="XP_005772664.1">
    <property type="nucleotide sequence ID" value="XM_005772607.1"/>
</dbReference>
<keyword evidence="3" id="KW-0862">Zinc</keyword>
<evidence type="ECO:0000259" key="5">
    <source>
        <dbReference type="PROSITE" id="PS51792"/>
    </source>
</evidence>
<dbReference type="GO" id="GO:0046872">
    <property type="term" value="F:metal ion binding"/>
    <property type="evidence" value="ECO:0007669"/>
    <property type="project" value="UniProtKB-KW"/>
</dbReference>
<evidence type="ECO:0000313" key="7">
    <source>
        <dbReference type="Proteomes" id="UP000013827"/>
    </source>
</evidence>
<dbReference type="GeneID" id="17265780"/>
<reference evidence="7" key="1">
    <citation type="journal article" date="2013" name="Nature">
        <title>Pan genome of the phytoplankton Emiliania underpins its global distribution.</title>
        <authorList>
            <person name="Read B.A."/>
            <person name="Kegel J."/>
            <person name="Klute M.J."/>
            <person name="Kuo A."/>
            <person name="Lefebvre S.C."/>
            <person name="Maumus F."/>
            <person name="Mayer C."/>
            <person name="Miller J."/>
            <person name="Monier A."/>
            <person name="Salamov A."/>
            <person name="Young J."/>
            <person name="Aguilar M."/>
            <person name="Claverie J.M."/>
            <person name="Frickenhaus S."/>
            <person name="Gonzalez K."/>
            <person name="Herman E.K."/>
            <person name="Lin Y.C."/>
            <person name="Napier J."/>
            <person name="Ogata H."/>
            <person name="Sarno A.F."/>
            <person name="Shmutz J."/>
            <person name="Schroeder D."/>
            <person name="de Vargas C."/>
            <person name="Verret F."/>
            <person name="von Dassow P."/>
            <person name="Valentin K."/>
            <person name="Van de Peer Y."/>
            <person name="Wheeler G."/>
            <person name="Dacks J.B."/>
            <person name="Delwiche C.F."/>
            <person name="Dyhrman S.T."/>
            <person name="Glockner G."/>
            <person name="John U."/>
            <person name="Richards T."/>
            <person name="Worden A.Z."/>
            <person name="Zhang X."/>
            <person name="Grigoriev I.V."/>
            <person name="Allen A.E."/>
            <person name="Bidle K."/>
            <person name="Borodovsky M."/>
            <person name="Bowler C."/>
            <person name="Brownlee C."/>
            <person name="Cock J.M."/>
            <person name="Elias M."/>
            <person name="Gladyshev V.N."/>
            <person name="Groth M."/>
            <person name="Guda C."/>
            <person name="Hadaegh A."/>
            <person name="Iglesias-Rodriguez M.D."/>
            <person name="Jenkins J."/>
            <person name="Jones B.M."/>
            <person name="Lawson T."/>
            <person name="Leese F."/>
            <person name="Lindquist E."/>
            <person name="Lobanov A."/>
            <person name="Lomsadze A."/>
            <person name="Malik S.B."/>
            <person name="Marsh M.E."/>
            <person name="Mackinder L."/>
            <person name="Mock T."/>
            <person name="Mueller-Roeber B."/>
            <person name="Pagarete A."/>
            <person name="Parker M."/>
            <person name="Probert I."/>
            <person name="Quesneville H."/>
            <person name="Raines C."/>
            <person name="Rensing S.A."/>
            <person name="Riano-Pachon D.M."/>
            <person name="Richier S."/>
            <person name="Rokitta S."/>
            <person name="Shiraiwa Y."/>
            <person name="Soanes D.M."/>
            <person name="van der Giezen M."/>
            <person name="Wahlund T.M."/>
            <person name="Williams B."/>
            <person name="Wilson W."/>
            <person name="Wolfe G."/>
            <person name="Wurch L.L."/>
        </authorList>
    </citation>
    <scope>NUCLEOTIDE SEQUENCE</scope>
</reference>
<accession>A0A0D3IU97</accession>
<dbReference type="AlphaFoldDB" id="A0A0D3IU97"/>
<feature type="domain" description="Yippee" evidence="5">
    <location>
        <begin position="13"/>
        <end position="95"/>
    </location>
</feature>
<reference evidence="6" key="2">
    <citation type="submission" date="2024-10" db="UniProtKB">
        <authorList>
            <consortium name="EnsemblProtists"/>
        </authorList>
    </citation>
    <scope>IDENTIFICATION</scope>
</reference>
<dbReference type="eggNOG" id="KOG3399">
    <property type="taxonomic scope" value="Eukaryota"/>
</dbReference>
<evidence type="ECO:0000256" key="4">
    <source>
        <dbReference type="RuleBase" id="RU110713"/>
    </source>
</evidence>
<dbReference type="HOGENOM" id="CLU_043857_3_2_1"/>
<dbReference type="KEGG" id="ehx:EMIHUDRAFT_59121"/>
<dbReference type="InterPro" id="IPR004910">
    <property type="entry name" value="Yippee/Mis18/Cereblon"/>
</dbReference>
<name>A0A0D3IU97_EMIH1</name>
<dbReference type="RefSeq" id="XP_005767261.1">
    <property type="nucleotide sequence ID" value="XM_005767204.1"/>
</dbReference>
<dbReference type="OMA" id="YNCAACE"/>
<dbReference type="EnsemblProtists" id="EOD14832">
    <property type="protein sequence ID" value="EOD14832"/>
    <property type="gene ID" value="EMIHUDRAFT_59121"/>
</dbReference>
<evidence type="ECO:0000256" key="3">
    <source>
        <dbReference type="ARBA" id="ARBA00022833"/>
    </source>
</evidence>
<keyword evidence="2" id="KW-0479">Metal-binding</keyword>
<dbReference type="KEGG" id="ehx:EMIHUDRAFT_47245"/>
<dbReference type="InterPro" id="IPR039058">
    <property type="entry name" value="Yippee_fam"/>
</dbReference>
<dbReference type="PROSITE" id="PS51792">
    <property type="entry name" value="YIPPEE"/>
    <property type="match status" value="1"/>
</dbReference>
<proteinExistence type="inferred from homology"/>
<dbReference type="PaxDb" id="2903-EOD14832"/>
<dbReference type="Pfam" id="PF03226">
    <property type="entry name" value="Yippee-Mis18"/>
    <property type="match status" value="1"/>
</dbReference>
<dbReference type="Proteomes" id="UP000013827">
    <property type="component" value="Unassembled WGS sequence"/>
</dbReference>
<dbReference type="PANTHER" id="PTHR13848">
    <property type="entry name" value="PROTEIN YIPPEE-LIKE CG15309-RELATED"/>
    <property type="match status" value="1"/>
</dbReference>
<keyword evidence="7" id="KW-1185">Reference proteome</keyword>
<sequence>MGRLFLRYIEAESVHCCALCATHLAAHDQVVSRQFRGRHGDAWLFGDVINVNDGPPEKRLLLTGLHVVADIYCNGCDTRLGWKYVEAYEEQQKYK</sequence>
<comment type="similarity">
    <text evidence="1 4">Belongs to the yippee family.</text>
</comment>
<evidence type="ECO:0000256" key="2">
    <source>
        <dbReference type="ARBA" id="ARBA00022723"/>
    </source>
</evidence>
<evidence type="ECO:0000313" key="6">
    <source>
        <dbReference type="EnsemblProtists" id="EOD14832"/>
    </source>
</evidence>
<dbReference type="STRING" id="2903.R1BYG5"/>
<evidence type="ECO:0000256" key="1">
    <source>
        <dbReference type="ARBA" id="ARBA00005613"/>
    </source>
</evidence>
<dbReference type="EnsemblProtists" id="EOD20235">
    <property type="protein sequence ID" value="EOD20235"/>
    <property type="gene ID" value="EMIHUDRAFT_47245"/>
</dbReference>
<dbReference type="GeneID" id="17261116"/>
<protein>
    <recommendedName>
        <fullName evidence="4">Protein yippee-like</fullName>
    </recommendedName>
</protein>
<organism evidence="6 7">
    <name type="scientific">Emiliania huxleyi (strain CCMP1516)</name>
    <dbReference type="NCBI Taxonomy" id="280463"/>
    <lineage>
        <taxon>Eukaryota</taxon>
        <taxon>Haptista</taxon>
        <taxon>Haptophyta</taxon>
        <taxon>Prymnesiophyceae</taxon>
        <taxon>Isochrysidales</taxon>
        <taxon>Noelaerhabdaceae</taxon>
        <taxon>Emiliania</taxon>
    </lineage>
</organism>